<name>B8CUD5_SHEPW</name>
<dbReference type="eggNOG" id="ENOG5032268">
    <property type="taxonomic scope" value="Bacteria"/>
</dbReference>
<dbReference type="SMART" id="SM00530">
    <property type="entry name" value="HTH_XRE"/>
    <property type="match status" value="1"/>
</dbReference>
<evidence type="ECO:0000313" key="3">
    <source>
        <dbReference type="EMBL" id="ACJ31127.1"/>
    </source>
</evidence>
<dbReference type="Gene3D" id="1.10.260.40">
    <property type="entry name" value="lambda repressor-like DNA-binding domains"/>
    <property type="match status" value="1"/>
</dbReference>
<dbReference type="OrthoDB" id="9814553at2"/>
<evidence type="ECO:0000259" key="2">
    <source>
        <dbReference type="PROSITE" id="PS50943"/>
    </source>
</evidence>
<feature type="domain" description="HTH cro/C1-type" evidence="2">
    <location>
        <begin position="15"/>
        <end position="70"/>
    </location>
</feature>
<dbReference type="InterPro" id="IPR001387">
    <property type="entry name" value="Cro/C1-type_HTH"/>
</dbReference>
<organism evidence="3 4">
    <name type="scientific">Shewanella piezotolerans (strain WP3 / JCM 13877)</name>
    <dbReference type="NCBI Taxonomy" id="225849"/>
    <lineage>
        <taxon>Bacteria</taxon>
        <taxon>Pseudomonadati</taxon>
        <taxon>Pseudomonadota</taxon>
        <taxon>Gammaproteobacteria</taxon>
        <taxon>Alteromonadales</taxon>
        <taxon>Shewanellaceae</taxon>
        <taxon>Shewanella</taxon>
    </lineage>
</organism>
<dbReference type="EMBL" id="CP000472">
    <property type="protein sequence ID" value="ACJ31127.1"/>
    <property type="molecule type" value="Genomic_DNA"/>
</dbReference>
<keyword evidence="1" id="KW-0238">DNA-binding</keyword>
<dbReference type="PANTHER" id="PTHR46558">
    <property type="entry name" value="TRACRIPTIONAL REGULATORY PROTEIN-RELATED-RELATED"/>
    <property type="match status" value="1"/>
</dbReference>
<reference evidence="3 4" key="1">
    <citation type="journal article" date="2008" name="PLoS ONE">
        <title>Environmental adaptation: genomic analysis of the piezotolerant and psychrotolerant deep-sea iron reducing bacterium Shewanella piezotolerans WP3.</title>
        <authorList>
            <person name="Wang F."/>
            <person name="Wang J."/>
            <person name="Jian H."/>
            <person name="Zhang B."/>
            <person name="Li S."/>
            <person name="Wang F."/>
            <person name="Zeng X."/>
            <person name="Gao L."/>
            <person name="Bartlett D.H."/>
            <person name="Yu J."/>
            <person name="Hu S."/>
            <person name="Xiao X."/>
        </authorList>
    </citation>
    <scope>NUCLEOTIDE SEQUENCE [LARGE SCALE GENOMIC DNA]</scope>
    <source>
        <strain evidence="4">WP3 / JCM 13877</strain>
    </source>
</reference>
<dbReference type="KEGG" id="swp:swp_4484"/>
<dbReference type="Pfam" id="PF01381">
    <property type="entry name" value="HTH_3"/>
    <property type="match status" value="1"/>
</dbReference>
<dbReference type="RefSeq" id="WP_020914462.1">
    <property type="nucleotide sequence ID" value="NC_011566.1"/>
</dbReference>
<dbReference type="GO" id="GO:0003677">
    <property type="term" value="F:DNA binding"/>
    <property type="evidence" value="ECO:0007669"/>
    <property type="project" value="UniProtKB-KW"/>
</dbReference>
<dbReference type="STRING" id="225849.swp_4484"/>
<dbReference type="CDD" id="cd00093">
    <property type="entry name" value="HTH_XRE"/>
    <property type="match status" value="1"/>
</dbReference>
<dbReference type="HOGENOM" id="CLU_2119454_0_0_6"/>
<gene>
    <name evidence="3" type="ordered locus">swp_4484</name>
</gene>
<keyword evidence="4" id="KW-1185">Reference proteome</keyword>
<dbReference type="SUPFAM" id="SSF47413">
    <property type="entry name" value="lambda repressor-like DNA-binding domains"/>
    <property type="match status" value="1"/>
</dbReference>
<evidence type="ECO:0000313" key="4">
    <source>
        <dbReference type="Proteomes" id="UP000000753"/>
    </source>
</evidence>
<dbReference type="AlphaFoldDB" id="B8CUD5"/>
<sequence>MSSKAEQAEVISSNIKKLREGKGWNQTKLASEASISGAALSKIEQGNGRVPTIVVMRKIASALKVQVNDITGEATEVTSEAEERNREFYRKWDVLDDLEQSDQEILRGMAERLKGITQRD</sequence>
<protein>
    <submittedName>
        <fullName evidence="3">Helix-turn-helix motif protein</fullName>
    </submittedName>
</protein>
<dbReference type="Proteomes" id="UP000000753">
    <property type="component" value="Chromosome"/>
</dbReference>
<proteinExistence type="predicted"/>
<accession>B8CUD5</accession>
<evidence type="ECO:0000256" key="1">
    <source>
        <dbReference type="ARBA" id="ARBA00023125"/>
    </source>
</evidence>
<dbReference type="InterPro" id="IPR010982">
    <property type="entry name" value="Lambda_DNA-bd_dom_sf"/>
</dbReference>
<dbReference type="PROSITE" id="PS50943">
    <property type="entry name" value="HTH_CROC1"/>
    <property type="match status" value="1"/>
</dbReference>
<dbReference type="PANTHER" id="PTHR46558:SF4">
    <property type="entry name" value="DNA-BIDING PHAGE PROTEIN"/>
    <property type="match status" value="1"/>
</dbReference>